<feature type="region of interest" description="Disordered" evidence="2">
    <location>
        <begin position="82"/>
        <end position="103"/>
    </location>
</feature>
<feature type="compositionally biased region" description="Polar residues" evidence="2">
    <location>
        <begin position="89"/>
        <end position="98"/>
    </location>
</feature>
<evidence type="ECO:0000256" key="2">
    <source>
        <dbReference type="SAM" id="MobiDB-lite"/>
    </source>
</evidence>
<dbReference type="PANTHER" id="PTHR21301">
    <property type="entry name" value="REVERSE TRANSCRIPTASE"/>
    <property type="match status" value="1"/>
</dbReference>
<evidence type="ECO:0000313" key="5">
    <source>
        <dbReference type="Proteomes" id="UP000663887"/>
    </source>
</evidence>
<proteinExistence type="predicted"/>
<organism evidence="4 5">
    <name type="scientific">Rotaria magnacalcarata</name>
    <dbReference type="NCBI Taxonomy" id="392030"/>
    <lineage>
        <taxon>Eukaryota</taxon>
        <taxon>Metazoa</taxon>
        <taxon>Spiralia</taxon>
        <taxon>Gnathifera</taxon>
        <taxon>Rotifera</taxon>
        <taxon>Eurotatoria</taxon>
        <taxon>Bdelloidea</taxon>
        <taxon>Philodinida</taxon>
        <taxon>Philodinidae</taxon>
        <taxon>Rotaria</taxon>
    </lineage>
</organism>
<protein>
    <recommendedName>
        <fullName evidence="3">Helix-turn-helix domain-containing protein</fullName>
    </recommendedName>
</protein>
<name>A0A816XFW1_9BILA</name>
<feature type="coiled-coil region" evidence="1">
    <location>
        <begin position="205"/>
        <end position="239"/>
    </location>
</feature>
<sequence length="1517" mass="180518">MNNFTFNNTDWFDDIFDVVIIDDDNDDDKKEVERTILEDYYEDFDIHFKPDADDDDEENFEVNENVQEEEEEVLSQKLIELSTEGQKRPVTTPTSSQEENSRKKRICLSKVVDIKQPSNQITSYLETMDEMFHHTMVSSMIPRSDLQAIIEYKHQMKVIQLNLQRWTRYYEVGVEEQLWSIEVKEKLSIKTSDEKQYAIYIQQYLDELDQQFEHLQQQLDSDKKNLSQLTDNIEHQLDEFIQNYRLVPYTMKSDYQLARFNYEYQDQLLERQFLQLQPTDQQIEFSKNLYKFYYEYQTAKKELIELKHRIQCNYPTQQSVTQALSVLSRTISTTVVNPNFYHQEIDQDEKKLQDCLNNFMMKSIQEAEKKISQCRLLFQKQEQLSQSILTSSLIDIFYRRYELCKRKLDCTEQFRLNYYLRQHFGQQSDEFNLAKVSFSPTVIVHASMHVFNKEHLRLLSRGPAYVPPYQMAKKQNLAKNYKQLQHDLNLLFVKSNVNMVQSMFLQKKIKDLYMEMFSTIIPSKSMYERAHYEQQLIEQIQNDLKRFNLILRRTHDQQNVFYLGDRKSFEIVSNQFMLETDLFEIDMTIDKENVQATRDYLTNKIKLMNCEFENIFVNTTKYKDELKKINVVIDKVELPYLYFLPDLSKQPLLNVKPMMMTTQSSATYRLGKFLNQLLQPVIDIYQQGRIFHNGTDFLEKFHNYIDQYDRLRSTTNFVTITINNFYHLVPHHVLLSTLLDFFVKYYHLPIVENIHITKIVRLTSLFLHNNRFYYDGKIYRFLKGGPSNSGLIETLSNIHLNRMDNFLIDQSSTKQNEFYGRYQNQIFFTWNQSLDELEQILKSMKSEYHHLSFDIHIGKNLNYLDLYLENRHSLLYSRVHRQPNQQPYTLPYISSKGDSIRKHSHWLRSSLIRAVRYCTTIEDFNQERIYLEMTCLANGYSVEFVQKHIEHFFTFFNATLLQQWSLDQHSYEKFRHRLFNFMSEQRQFLQKKQDLLKRNRRFHLSYLYDNMSPKGIFNKKLREILSQNIQLENTTFENNKLQFVITTKHQYSLNSLLINIRRQQASSTTTDASASINYDHDRDPFCLSSEDAKELSTRLQVTELVIKSNADRLSSICYLLLGVHQLFRRKVLERPDVAVKNPTLNSKQMSILLEFFLQIDVDVFYMKTCRFRGAEPCSTMQGLFCNDELPQARYSMAPCRTNDCQYCHSMENQNQNSSRSAAIDFENSSQHRFVNGYTTYLNCPATCTTSNIVYVMTCPCGQYEFTDSTSATLVDALRHHRLVCNQMIHSYLTGSALHHQMMTTSEQYQHYVMREMRLYEHSAHCPVALQLFLDRNPNYWCFIPMLEDETHKEDDLYARIIGATRSEIILMLAVDTEHQRKIVDLLCHVPLSSTRSKFSCVQKHEQRLFFDRFLTSLVDELPYIETDLYQMKIIAVLPTDESIILRYLIETLFIIHCETKLNMICPIGIDPKRPYGLPYDPQWKSQMPRPTLRSTEFILSIIEKIKELNRCPSNNPE</sequence>
<reference evidence="4" key="1">
    <citation type="submission" date="2021-02" db="EMBL/GenBank/DDBJ databases">
        <authorList>
            <person name="Nowell W R."/>
        </authorList>
    </citation>
    <scope>NUCLEOTIDE SEQUENCE</scope>
</reference>
<dbReference type="InterPro" id="IPR058912">
    <property type="entry name" value="HTH_animal"/>
</dbReference>
<evidence type="ECO:0000313" key="4">
    <source>
        <dbReference type="EMBL" id="CAF2146782.1"/>
    </source>
</evidence>
<accession>A0A816XFW1</accession>
<feature type="domain" description="Helix-turn-helix" evidence="3">
    <location>
        <begin position="906"/>
        <end position="949"/>
    </location>
</feature>
<dbReference type="Pfam" id="PF26215">
    <property type="entry name" value="HTH_animal"/>
    <property type="match status" value="1"/>
</dbReference>
<gene>
    <name evidence="4" type="ORF">XDN619_LOCUS27902</name>
</gene>
<dbReference type="Proteomes" id="UP000663887">
    <property type="component" value="Unassembled WGS sequence"/>
</dbReference>
<dbReference type="EMBL" id="CAJNRG010013259">
    <property type="protein sequence ID" value="CAF2146782.1"/>
    <property type="molecule type" value="Genomic_DNA"/>
</dbReference>
<evidence type="ECO:0000259" key="3">
    <source>
        <dbReference type="Pfam" id="PF26215"/>
    </source>
</evidence>
<dbReference type="PANTHER" id="PTHR21301:SF10">
    <property type="entry name" value="REVERSE TRANSCRIPTASE DOMAIN-CONTAINING PROTEIN"/>
    <property type="match status" value="1"/>
</dbReference>
<evidence type="ECO:0000256" key="1">
    <source>
        <dbReference type="SAM" id="Coils"/>
    </source>
</evidence>
<comment type="caution">
    <text evidence="4">The sequence shown here is derived from an EMBL/GenBank/DDBJ whole genome shotgun (WGS) entry which is preliminary data.</text>
</comment>
<keyword evidence="1" id="KW-0175">Coiled coil</keyword>